<keyword evidence="3" id="KW-1185">Reference proteome</keyword>
<feature type="domain" description="MIP18 family-like" evidence="1">
    <location>
        <begin position="10"/>
        <end position="82"/>
    </location>
</feature>
<dbReference type="Gene3D" id="3.30.300.130">
    <property type="entry name" value="Fe-S cluster assembly (FSCA)"/>
    <property type="match status" value="1"/>
</dbReference>
<evidence type="ECO:0000313" key="2">
    <source>
        <dbReference type="EMBL" id="MBM6674018.1"/>
    </source>
</evidence>
<accession>A0A938WTE6</accession>
<organism evidence="2 3">
    <name type="scientific">Marseilla massiliensis</name>
    <dbReference type="NCBI Taxonomy" id="1841864"/>
    <lineage>
        <taxon>Bacteria</taxon>
        <taxon>Pseudomonadati</taxon>
        <taxon>Bacteroidota</taxon>
        <taxon>Bacteroidia</taxon>
        <taxon>Bacteroidales</taxon>
        <taxon>Prevotellaceae</taxon>
        <taxon>Marseilla</taxon>
    </lineage>
</organism>
<dbReference type="SUPFAM" id="SSF117916">
    <property type="entry name" value="Fe-S cluster assembly (FSCA) domain-like"/>
    <property type="match status" value="1"/>
</dbReference>
<dbReference type="EMBL" id="JACJJG010000048">
    <property type="protein sequence ID" value="MBM6674018.1"/>
    <property type="molecule type" value="Genomic_DNA"/>
</dbReference>
<dbReference type="PANTHER" id="PTHR42831:SF1">
    <property type="entry name" value="FE-S PROTEIN MATURATION AUXILIARY FACTOR YITW"/>
    <property type="match status" value="1"/>
</dbReference>
<dbReference type="InterPro" id="IPR002744">
    <property type="entry name" value="MIP18-like"/>
</dbReference>
<dbReference type="PANTHER" id="PTHR42831">
    <property type="entry name" value="FE-S PROTEIN MATURATION AUXILIARY FACTOR YITW"/>
    <property type="match status" value="1"/>
</dbReference>
<evidence type="ECO:0000259" key="1">
    <source>
        <dbReference type="Pfam" id="PF01883"/>
    </source>
</evidence>
<dbReference type="InterPro" id="IPR052339">
    <property type="entry name" value="Fe-S_Maturation_MIP18"/>
</dbReference>
<protein>
    <submittedName>
        <fullName evidence="2">DUF59 domain-containing protein</fullName>
    </submittedName>
</protein>
<dbReference type="Proteomes" id="UP000706891">
    <property type="component" value="Unassembled WGS sequence"/>
</dbReference>
<dbReference type="AlphaFoldDB" id="A0A938WTE6"/>
<gene>
    <name evidence="2" type="ORF">H6A34_09040</name>
</gene>
<dbReference type="InterPro" id="IPR034904">
    <property type="entry name" value="FSCA_dom_sf"/>
</dbReference>
<reference evidence="2" key="2">
    <citation type="journal article" date="2021" name="Sci. Rep.">
        <title>The distribution of antibiotic resistance genes in chicken gut microbiota commensals.</title>
        <authorList>
            <person name="Juricova H."/>
            <person name="Matiasovicova J."/>
            <person name="Kubasova T."/>
            <person name="Cejkova D."/>
            <person name="Rychlik I."/>
        </authorList>
    </citation>
    <scope>NUCLEOTIDE SEQUENCE</scope>
    <source>
        <strain evidence="2">An824</strain>
    </source>
</reference>
<dbReference type="Pfam" id="PF01883">
    <property type="entry name" value="FeS_assembly_P"/>
    <property type="match status" value="1"/>
</dbReference>
<reference evidence="2" key="1">
    <citation type="submission" date="2020-08" db="EMBL/GenBank/DDBJ databases">
        <authorList>
            <person name="Cejkova D."/>
            <person name="Kubasova T."/>
            <person name="Jahodarova E."/>
            <person name="Rychlik I."/>
        </authorList>
    </citation>
    <scope>NUCLEOTIDE SEQUENCE</scope>
    <source>
        <strain evidence="2">An824</strain>
    </source>
</reference>
<comment type="caution">
    <text evidence="2">The sequence shown here is derived from an EMBL/GenBank/DDBJ whole genome shotgun (WGS) entry which is preliminary data.</text>
</comment>
<evidence type="ECO:0000313" key="3">
    <source>
        <dbReference type="Proteomes" id="UP000706891"/>
    </source>
</evidence>
<sequence length="106" mass="11952">MTQEEKTKIEERIVDVLKTVYDPEIPVNIYDLGLIYKIDVKDDATVDIDMTFTAPTCPAADFILEDVRQKVDSLEGVKSATVNLVFEPAWDQSMLSEEAKLELGLE</sequence>
<name>A0A938WTE6_9BACT</name>
<proteinExistence type="predicted"/>
<dbReference type="RefSeq" id="WP_021948426.1">
    <property type="nucleotide sequence ID" value="NZ_JACJJG010000048.1"/>
</dbReference>